<sequence length="241" mass="26085">MAPSNTQKHARAPVTITRSAANDIAAVLIKHNPAAPKAEIETTVRAVVATLKIAAKHSPLQQSRIVHPAEEVAQAFVDPVSRLASGRTANKRLIAVAAQAPVEESQGEGFGELLPVEEGRNRVAAYATPVRLEDWAGSVAGPGKIERDFGTRRSTLHDWQKRGAVIGLLKGERKHVYPLAQFIDGRPIEGMARITKIIANPRAAWLWLTRPHPTGDKTPPLERLKQGRIAEVAAAAERDFG</sequence>
<reference evidence="2 3" key="1">
    <citation type="submission" date="2018-06" db="EMBL/GenBank/DDBJ databases">
        <title>Genomic Encyclopedia of Type Strains, Phase IV (KMG-IV): sequencing the most valuable type-strain genomes for metagenomic binning, comparative biology and taxonomic classification.</title>
        <authorList>
            <person name="Goeker M."/>
        </authorList>
    </citation>
    <scope>NUCLEOTIDE SEQUENCE [LARGE SCALE GENOMIC DNA]</scope>
    <source>
        <strain evidence="2 3">DSM 24875</strain>
    </source>
</reference>
<dbReference type="Pfam" id="PF23125">
    <property type="entry name" value="Xre-MbcA-ParS_M"/>
    <property type="match status" value="1"/>
</dbReference>
<dbReference type="OrthoDB" id="7594527at2"/>
<proteinExistence type="predicted"/>
<gene>
    <name evidence="2" type="ORF">DFR50_13561</name>
</gene>
<evidence type="ECO:0000313" key="2">
    <source>
        <dbReference type="EMBL" id="RBP05271.1"/>
    </source>
</evidence>
<dbReference type="AlphaFoldDB" id="A0A366ESA9"/>
<name>A0A366ESA9_9HYPH</name>
<keyword evidence="3" id="KW-1185">Reference proteome</keyword>
<comment type="caution">
    <text evidence="2">The sequence shown here is derived from an EMBL/GenBank/DDBJ whole genome shotgun (WGS) entry which is preliminary data.</text>
</comment>
<organism evidence="2 3">
    <name type="scientific">Roseiarcus fermentans</name>
    <dbReference type="NCBI Taxonomy" id="1473586"/>
    <lineage>
        <taxon>Bacteria</taxon>
        <taxon>Pseudomonadati</taxon>
        <taxon>Pseudomonadota</taxon>
        <taxon>Alphaproteobacteria</taxon>
        <taxon>Hyphomicrobiales</taxon>
        <taxon>Roseiarcaceae</taxon>
        <taxon>Roseiarcus</taxon>
    </lineage>
</organism>
<dbReference type="InterPro" id="IPR056312">
    <property type="entry name" value="Xre-MbcA-ParS_M"/>
</dbReference>
<evidence type="ECO:0000259" key="1">
    <source>
        <dbReference type="Pfam" id="PF23125"/>
    </source>
</evidence>
<feature type="domain" description="Antitoxin Xre/MbcA/ParS-like middle" evidence="1">
    <location>
        <begin position="139"/>
        <end position="188"/>
    </location>
</feature>
<dbReference type="RefSeq" id="WP_113891916.1">
    <property type="nucleotide sequence ID" value="NZ_QNRK01000035.1"/>
</dbReference>
<protein>
    <recommendedName>
        <fullName evidence="1">Antitoxin Xre/MbcA/ParS-like middle domain-containing protein</fullName>
    </recommendedName>
</protein>
<evidence type="ECO:0000313" key="3">
    <source>
        <dbReference type="Proteomes" id="UP000253529"/>
    </source>
</evidence>
<dbReference type="EMBL" id="QNRK01000035">
    <property type="protein sequence ID" value="RBP05271.1"/>
    <property type="molecule type" value="Genomic_DNA"/>
</dbReference>
<dbReference type="Proteomes" id="UP000253529">
    <property type="component" value="Unassembled WGS sequence"/>
</dbReference>
<accession>A0A366ESA9</accession>